<gene>
    <name evidence="5" type="ORF">BT63DRAFT_113615</name>
</gene>
<dbReference type="AlphaFoldDB" id="A0A6A6TXG5"/>
<dbReference type="PANTHER" id="PTHR48407:SF1">
    <property type="entry name" value="CRANIOFACIAL DEVELOPMENT PROTEIN 1"/>
    <property type="match status" value="1"/>
</dbReference>
<sequence length="376" mass="42184">MAPPRKPPANDSDDDDRDSDSDFNPTAPVEQEAPSDSSDDDSDAEIPATTNTKPPSGSEKTRFAFIQTNDKSPKGRNRGTANNAETPTKKGAKGRKRTAAQSAVFDSGDEETITEGTGKKKRKVVIEIDENEEGGEGGWVKTRSQRMLEEKEERPLASTVGATINVDDVWQRLASLPIGRVEEEGATEEQADQIMDDDDYITIKRTTRFAGEVETEEKRVHKHSAEAKLYLEEQEEIKKKAKADEESRAEESSSEKPSLRRPLRRPSRFEPNLLGEVRTLPPHLQLRWPRNKVLSSTKSGNARMPPPPKPGTKLNTVDKSRHDWAGYVDKAGIAEELDVYGKSKQSYLGRKDFLNRAEYRLEDERRDARQKTKPQT</sequence>
<evidence type="ECO:0000313" key="6">
    <source>
        <dbReference type="Proteomes" id="UP000799302"/>
    </source>
</evidence>
<dbReference type="Proteomes" id="UP000799302">
    <property type="component" value="Unassembled WGS sequence"/>
</dbReference>
<accession>A0A6A6TXG5</accession>
<organism evidence="5 6">
    <name type="scientific">Microthyrium microscopicum</name>
    <dbReference type="NCBI Taxonomy" id="703497"/>
    <lineage>
        <taxon>Eukaryota</taxon>
        <taxon>Fungi</taxon>
        <taxon>Dikarya</taxon>
        <taxon>Ascomycota</taxon>
        <taxon>Pezizomycotina</taxon>
        <taxon>Dothideomycetes</taxon>
        <taxon>Dothideomycetes incertae sedis</taxon>
        <taxon>Microthyriales</taxon>
        <taxon>Microthyriaceae</taxon>
        <taxon>Microthyrium</taxon>
    </lineage>
</organism>
<dbReference type="InterPro" id="IPR027124">
    <property type="entry name" value="Swc5/CFDP1/2"/>
</dbReference>
<dbReference type="InterPro" id="IPR011421">
    <property type="entry name" value="BCNT-C"/>
</dbReference>
<comment type="similarity">
    <text evidence="1">Belongs to the SWC5 family.</text>
</comment>
<feature type="region of interest" description="Disordered" evidence="3">
    <location>
        <begin position="1"/>
        <end position="119"/>
    </location>
</feature>
<dbReference type="EMBL" id="MU004244">
    <property type="protein sequence ID" value="KAF2663867.1"/>
    <property type="molecule type" value="Genomic_DNA"/>
</dbReference>
<feature type="region of interest" description="Disordered" evidence="3">
    <location>
        <begin position="212"/>
        <end position="318"/>
    </location>
</feature>
<evidence type="ECO:0000256" key="2">
    <source>
        <dbReference type="ARBA" id="ARBA00019138"/>
    </source>
</evidence>
<proteinExistence type="inferred from homology"/>
<feature type="compositionally biased region" description="Acidic residues" evidence="3">
    <location>
        <begin position="11"/>
        <end position="21"/>
    </location>
</feature>
<dbReference type="OrthoDB" id="445677at2759"/>
<dbReference type="PROSITE" id="PS51279">
    <property type="entry name" value="BCNT_C"/>
    <property type="match status" value="1"/>
</dbReference>
<evidence type="ECO:0000313" key="5">
    <source>
        <dbReference type="EMBL" id="KAF2663867.1"/>
    </source>
</evidence>
<reference evidence="5" key="1">
    <citation type="journal article" date="2020" name="Stud. Mycol.">
        <title>101 Dothideomycetes genomes: a test case for predicting lifestyles and emergence of pathogens.</title>
        <authorList>
            <person name="Haridas S."/>
            <person name="Albert R."/>
            <person name="Binder M."/>
            <person name="Bloem J."/>
            <person name="Labutti K."/>
            <person name="Salamov A."/>
            <person name="Andreopoulos B."/>
            <person name="Baker S."/>
            <person name="Barry K."/>
            <person name="Bills G."/>
            <person name="Bluhm B."/>
            <person name="Cannon C."/>
            <person name="Castanera R."/>
            <person name="Culley D."/>
            <person name="Daum C."/>
            <person name="Ezra D."/>
            <person name="Gonzalez J."/>
            <person name="Henrissat B."/>
            <person name="Kuo A."/>
            <person name="Liang C."/>
            <person name="Lipzen A."/>
            <person name="Lutzoni F."/>
            <person name="Magnuson J."/>
            <person name="Mondo S."/>
            <person name="Nolan M."/>
            <person name="Ohm R."/>
            <person name="Pangilinan J."/>
            <person name="Park H.-J."/>
            <person name="Ramirez L."/>
            <person name="Alfaro M."/>
            <person name="Sun H."/>
            <person name="Tritt A."/>
            <person name="Yoshinaga Y."/>
            <person name="Zwiers L.-H."/>
            <person name="Turgeon B."/>
            <person name="Goodwin S."/>
            <person name="Spatafora J."/>
            <person name="Crous P."/>
            <person name="Grigoriev I."/>
        </authorList>
    </citation>
    <scope>NUCLEOTIDE SEQUENCE</scope>
    <source>
        <strain evidence="5">CBS 115976</strain>
    </source>
</reference>
<evidence type="ECO:0000256" key="3">
    <source>
        <dbReference type="SAM" id="MobiDB-lite"/>
    </source>
</evidence>
<keyword evidence="6" id="KW-1185">Reference proteome</keyword>
<dbReference type="PANTHER" id="PTHR48407">
    <property type="entry name" value="CRANIOFACIAL DEVELOPMENT PROTEIN 1"/>
    <property type="match status" value="1"/>
</dbReference>
<evidence type="ECO:0000256" key="1">
    <source>
        <dbReference type="ARBA" id="ARBA00010465"/>
    </source>
</evidence>
<feature type="compositionally biased region" description="Basic and acidic residues" evidence="3">
    <location>
        <begin position="216"/>
        <end position="258"/>
    </location>
</feature>
<protein>
    <recommendedName>
        <fullName evidence="2">SWR1-complex protein 5</fullName>
    </recommendedName>
</protein>
<dbReference type="GO" id="GO:0000812">
    <property type="term" value="C:Swr1 complex"/>
    <property type="evidence" value="ECO:0007669"/>
    <property type="project" value="TreeGrafter"/>
</dbReference>
<evidence type="ECO:0000259" key="4">
    <source>
        <dbReference type="PROSITE" id="PS51279"/>
    </source>
</evidence>
<name>A0A6A6TXG5_9PEZI</name>
<feature type="domain" description="BCNT-C" evidence="4">
    <location>
        <begin position="294"/>
        <end position="375"/>
    </location>
</feature>
<dbReference type="Pfam" id="PF07572">
    <property type="entry name" value="BCNT"/>
    <property type="match status" value="1"/>
</dbReference>